<dbReference type="RefSeq" id="WP_220578802.1">
    <property type="nucleotide sequence ID" value="NZ_RKLT01000001.1"/>
</dbReference>
<protein>
    <submittedName>
        <fullName evidence="4">Alpha-glucosidase</fullName>
    </submittedName>
</protein>
<evidence type="ECO:0000313" key="5">
    <source>
        <dbReference type="Proteomes" id="UP001430455"/>
    </source>
</evidence>
<dbReference type="GO" id="GO:0009313">
    <property type="term" value="P:oligosaccharide catabolic process"/>
    <property type="evidence" value="ECO:0007669"/>
    <property type="project" value="TreeGrafter"/>
</dbReference>
<dbReference type="PANTHER" id="PTHR10357:SF184">
    <property type="entry name" value="OLIGO-1,6-GLUCOSIDASE 1"/>
    <property type="match status" value="1"/>
</dbReference>
<dbReference type="FunFam" id="3.90.400.10:FF:000002">
    <property type="entry name" value="Sucrose isomerase"/>
    <property type="match status" value="1"/>
</dbReference>
<dbReference type="InterPro" id="IPR045857">
    <property type="entry name" value="O16G_dom_2"/>
</dbReference>
<comment type="caution">
    <text evidence="4">The sequence shown here is derived from an EMBL/GenBank/DDBJ whole genome shotgun (WGS) entry which is preliminary data.</text>
</comment>
<dbReference type="GO" id="GO:0004556">
    <property type="term" value="F:alpha-amylase activity"/>
    <property type="evidence" value="ECO:0007669"/>
    <property type="project" value="TreeGrafter"/>
</dbReference>
<reference evidence="4 5" key="1">
    <citation type="submission" date="2021-06" db="EMBL/GenBank/DDBJ databases">
        <title>Halomicroarcula sp. a new haloarchaeum isolated from saline soil.</title>
        <authorList>
            <person name="Duran-Viseras A."/>
            <person name="Sanchez-Porro C."/>
            <person name="Ventosa A."/>
        </authorList>
    </citation>
    <scope>NUCLEOTIDE SEQUENCE [LARGE SCALE GENOMIC DNA]</scope>
    <source>
        <strain evidence="4 5">F27</strain>
    </source>
</reference>
<dbReference type="AlphaFoldDB" id="A0AAW4P8B3"/>
<proteinExistence type="predicted"/>
<feature type="domain" description="Glycosyl hydrolase family 13 catalytic" evidence="3">
    <location>
        <begin position="17"/>
        <end position="436"/>
    </location>
</feature>
<keyword evidence="1" id="KW-0378">Hydrolase</keyword>
<dbReference type="InterPro" id="IPR017853">
    <property type="entry name" value="GH"/>
</dbReference>
<dbReference type="PANTHER" id="PTHR10357">
    <property type="entry name" value="ALPHA-AMYLASE FAMILY MEMBER"/>
    <property type="match status" value="1"/>
</dbReference>
<evidence type="ECO:0000313" key="4">
    <source>
        <dbReference type="EMBL" id="MBX0294129.1"/>
    </source>
</evidence>
<dbReference type="Gene3D" id="3.20.20.80">
    <property type="entry name" value="Glycosidases"/>
    <property type="match status" value="1"/>
</dbReference>
<dbReference type="Proteomes" id="UP001430455">
    <property type="component" value="Unassembled WGS sequence"/>
</dbReference>
<keyword evidence="2" id="KW-0326">Glycosidase</keyword>
<evidence type="ECO:0000259" key="3">
    <source>
        <dbReference type="SMART" id="SM00642"/>
    </source>
</evidence>
<dbReference type="CDD" id="cd11333">
    <property type="entry name" value="AmyAc_SI_OligoGlu_DGase"/>
    <property type="match status" value="1"/>
</dbReference>
<dbReference type="SMART" id="SM00642">
    <property type="entry name" value="Aamy"/>
    <property type="match status" value="1"/>
</dbReference>
<organism evidence="4 5">
    <name type="scientific">Haloarcula nitratireducens</name>
    <dbReference type="NCBI Taxonomy" id="2487749"/>
    <lineage>
        <taxon>Archaea</taxon>
        <taxon>Methanobacteriati</taxon>
        <taxon>Methanobacteriota</taxon>
        <taxon>Stenosarchaea group</taxon>
        <taxon>Halobacteria</taxon>
        <taxon>Halobacteriales</taxon>
        <taxon>Haloarculaceae</taxon>
        <taxon>Haloarcula</taxon>
    </lineage>
</organism>
<evidence type="ECO:0000256" key="2">
    <source>
        <dbReference type="ARBA" id="ARBA00023295"/>
    </source>
</evidence>
<dbReference type="InterPro" id="IPR006047">
    <property type="entry name" value="GH13_cat_dom"/>
</dbReference>
<keyword evidence="5" id="KW-1185">Reference proteome</keyword>
<name>A0AAW4P8B3_9EURY</name>
<dbReference type="InterPro" id="IPR013780">
    <property type="entry name" value="Glyco_hydro_b"/>
</dbReference>
<dbReference type="SUPFAM" id="SSF51445">
    <property type="entry name" value="(Trans)glycosidases"/>
    <property type="match status" value="1"/>
</dbReference>
<accession>A0AAW4P8B3</accession>
<dbReference type="Pfam" id="PF00128">
    <property type="entry name" value="Alpha-amylase"/>
    <property type="match status" value="1"/>
</dbReference>
<dbReference type="Gene3D" id="2.60.40.1180">
    <property type="entry name" value="Golgi alpha-mannosidase II"/>
    <property type="match status" value="1"/>
</dbReference>
<sequence>MSTDIDREWWKEAVVYQIYPRSFADSDGDGIGDLRGVHERVDYLDELGVDVVWLCPVYDSPNADMGYDIRDYRAIMDEMGTMADWERLRDALHDRGMHIVMDLVVNHTSDEHAWFRESRDPSGGRDDWYVWRDGDPTEPPNNWISLFGGPAWTYDEARGAWYLHLFDEKQPDLNWENPDVREAIYDTMNFWLEKGIDGFRMDAISCISKPDGLPDADAGEDWFDMDLYFNGPRIHEFMREMAAETYGDYDVLLIGETPGADPEAAKKYYEDGVDVVVHFDHMDVTYGPGGKWSPDYVGMETLATASDADLDEMLNGMDLADLREAIRCWDEGVGDWWNCLYMGSHDQTRLVSRFGDGDEYRRESGKLLATFLLTQQATPFLYQGDEIGMTNADWDSPADIRDVEARGQVDRLLSEHGVPYETVAPFVRNRSRDNARTPMQWDDTANAGFTDGDPWIQVNDDYPAVNADRAMADPDSLYHYYRELIALREARDVLVYGETEYVLPDESHPNVWAHRRTLETDAGTDEALVVLNWQSERERLADVLDVDGRVIFGNYGDRTASATTLAPYEARIYDLGR</sequence>
<evidence type="ECO:0000256" key="1">
    <source>
        <dbReference type="ARBA" id="ARBA00022801"/>
    </source>
</evidence>
<dbReference type="SUPFAM" id="SSF51011">
    <property type="entry name" value="Glycosyl hydrolase domain"/>
    <property type="match status" value="1"/>
</dbReference>
<dbReference type="Gene3D" id="3.90.400.10">
    <property type="entry name" value="Oligo-1,6-glucosidase, Domain 2"/>
    <property type="match status" value="1"/>
</dbReference>
<gene>
    <name evidence="4" type="ORF">EGH23_04430</name>
</gene>
<dbReference type="EMBL" id="RKLT01000001">
    <property type="protein sequence ID" value="MBX0294129.1"/>
    <property type="molecule type" value="Genomic_DNA"/>
</dbReference>